<evidence type="ECO:0000256" key="5">
    <source>
        <dbReference type="ARBA" id="ARBA00023141"/>
    </source>
</evidence>
<dbReference type="SUPFAM" id="SSF53223">
    <property type="entry name" value="Aminoacid dehydrogenase-like, N-terminal domain"/>
    <property type="match status" value="1"/>
</dbReference>
<feature type="domain" description="Quinate/shikimate 5-dehydrogenase/glutamyl-tRNA reductase" evidence="11">
    <location>
        <begin position="127"/>
        <end position="204"/>
    </location>
</feature>
<dbReference type="GO" id="GO:0050661">
    <property type="term" value="F:NADP binding"/>
    <property type="evidence" value="ECO:0007669"/>
    <property type="project" value="InterPro"/>
</dbReference>
<dbReference type="NCBIfam" id="NF001314">
    <property type="entry name" value="PRK00258.2-2"/>
    <property type="match status" value="1"/>
</dbReference>
<dbReference type="PANTHER" id="PTHR21089:SF1">
    <property type="entry name" value="BIFUNCTIONAL 3-DEHYDROQUINATE DEHYDRATASE_SHIKIMATE DEHYDROGENASE, CHLOROPLASTIC"/>
    <property type="match status" value="1"/>
</dbReference>
<evidence type="ECO:0000259" key="13">
    <source>
        <dbReference type="Pfam" id="PF18317"/>
    </source>
</evidence>
<dbReference type="InterPro" id="IPR041121">
    <property type="entry name" value="SDH_C"/>
</dbReference>
<comment type="pathway">
    <text evidence="1 10">Metabolic intermediate biosynthesis; chorismate biosynthesis; chorismate from D-erythrose 4-phosphate and phosphoenolpyruvate: step 4/7.</text>
</comment>
<dbReference type="EC" id="1.1.1.25" evidence="10"/>
<comment type="function">
    <text evidence="10">Involved in the biosynthesis of the chorismate, which leads to the biosynthesis of aromatic amino acids. Catalyzes the reversible NADPH linked reduction of 3-dehydroshikimate (DHSA) to yield shikimate (SA).</text>
</comment>
<keyword evidence="15" id="KW-1185">Reference proteome</keyword>
<name>A0A938XR29_9FIRM</name>
<evidence type="ECO:0000259" key="12">
    <source>
        <dbReference type="Pfam" id="PF08501"/>
    </source>
</evidence>
<keyword evidence="2 10" id="KW-0028">Amino-acid biosynthesis</keyword>
<comment type="catalytic activity">
    <reaction evidence="8">
        <text>shikimate + NAD(+) = 3-dehydroshikimate + NADH + H(+)</text>
        <dbReference type="Rhea" id="RHEA:17741"/>
        <dbReference type="ChEBI" id="CHEBI:15378"/>
        <dbReference type="ChEBI" id="CHEBI:16630"/>
        <dbReference type="ChEBI" id="CHEBI:36208"/>
        <dbReference type="ChEBI" id="CHEBI:57540"/>
        <dbReference type="ChEBI" id="CHEBI:57945"/>
    </reaction>
</comment>
<keyword evidence="4 10" id="KW-0560">Oxidoreductase</keyword>
<dbReference type="GO" id="GO:0009073">
    <property type="term" value="P:aromatic amino acid family biosynthetic process"/>
    <property type="evidence" value="ECO:0007669"/>
    <property type="project" value="UniProtKB-KW"/>
</dbReference>
<dbReference type="FunFam" id="3.40.50.720:FF:000086">
    <property type="entry name" value="Quinate/shikimate dehydrogenase"/>
    <property type="match status" value="1"/>
</dbReference>
<dbReference type="CDD" id="cd01065">
    <property type="entry name" value="NAD_bind_Shikimate_DH"/>
    <property type="match status" value="1"/>
</dbReference>
<dbReference type="GO" id="GO:0004764">
    <property type="term" value="F:shikimate 3-dehydrogenase (NADP+) activity"/>
    <property type="evidence" value="ECO:0007669"/>
    <property type="project" value="UniProtKB-UniRule"/>
</dbReference>
<feature type="binding site" evidence="10">
    <location>
        <position position="112"/>
    </location>
    <ligand>
        <name>shikimate</name>
        <dbReference type="ChEBI" id="CHEBI:36208"/>
    </ligand>
</feature>
<dbReference type="InterPro" id="IPR022893">
    <property type="entry name" value="Shikimate_DH_fam"/>
</dbReference>
<protein>
    <recommendedName>
        <fullName evidence="10">Shikimate dehydrogenase (NADP(+))</fullName>
        <shortName evidence="10">SDH</shortName>
        <ecNumber evidence="10">1.1.1.25</ecNumber>
    </recommendedName>
</protein>
<evidence type="ECO:0000313" key="14">
    <source>
        <dbReference type="EMBL" id="MBM7555199.1"/>
    </source>
</evidence>
<feature type="binding site" evidence="10">
    <location>
        <position position="232"/>
    </location>
    <ligand>
        <name>NADP(+)</name>
        <dbReference type="ChEBI" id="CHEBI:58349"/>
    </ligand>
</feature>
<accession>A0A938XR29</accession>
<comment type="catalytic activity">
    <reaction evidence="7">
        <text>L-quinate + NAD(+) = 3-dehydroquinate + NADH + H(+)</text>
        <dbReference type="Rhea" id="RHEA:22364"/>
        <dbReference type="ChEBI" id="CHEBI:15378"/>
        <dbReference type="ChEBI" id="CHEBI:29751"/>
        <dbReference type="ChEBI" id="CHEBI:32364"/>
        <dbReference type="ChEBI" id="CHEBI:57540"/>
        <dbReference type="ChEBI" id="CHEBI:57945"/>
        <dbReference type="EC" id="1.1.1.24"/>
    </reaction>
</comment>
<dbReference type="EMBL" id="JAFBDQ010000001">
    <property type="protein sequence ID" value="MBM7555199.1"/>
    <property type="molecule type" value="Genomic_DNA"/>
</dbReference>
<comment type="caution">
    <text evidence="14">The sequence shown here is derived from an EMBL/GenBank/DDBJ whole genome shotgun (WGS) entry which is preliminary data.</text>
</comment>
<evidence type="ECO:0000256" key="9">
    <source>
        <dbReference type="ARBA" id="ARBA00060613"/>
    </source>
</evidence>
<dbReference type="NCBIfam" id="NF001319">
    <property type="entry name" value="PRK00258.3-3"/>
    <property type="match status" value="1"/>
</dbReference>
<evidence type="ECO:0000256" key="7">
    <source>
        <dbReference type="ARBA" id="ARBA00051639"/>
    </source>
</evidence>
<feature type="domain" description="Shikimate dehydrogenase substrate binding N-terminal" evidence="12">
    <location>
        <begin position="17"/>
        <end position="99"/>
    </location>
</feature>
<evidence type="ECO:0000256" key="6">
    <source>
        <dbReference type="ARBA" id="ARBA00049442"/>
    </source>
</evidence>
<dbReference type="SUPFAM" id="SSF51735">
    <property type="entry name" value="NAD(P)-binding Rossmann-fold domains"/>
    <property type="match status" value="1"/>
</dbReference>
<dbReference type="InterPro" id="IPR011342">
    <property type="entry name" value="Shikimate_DH"/>
</dbReference>
<dbReference type="Gene3D" id="3.40.50.10860">
    <property type="entry name" value="Leucine Dehydrogenase, chain A, domain 1"/>
    <property type="match status" value="1"/>
</dbReference>
<dbReference type="AlphaFoldDB" id="A0A938XR29"/>
<dbReference type="Pfam" id="PF18317">
    <property type="entry name" value="SDH_C"/>
    <property type="match status" value="1"/>
</dbReference>
<feature type="binding site" evidence="10">
    <location>
        <position position="88"/>
    </location>
    <ligand>
        <name>NADP(+)</name>
        <dbReference type="ChEBI" id="CHEBI:58349"/>
    </ligand>
</feature>
<comment type="catalytic activity">
    <reaction evidence="6 10">
        <text>shikimate + NADP(+) = 3-dehydroshikimate + NADPH + H(+)</text>
        <dbReference type="Rhea" id="RHEA:17737"/>
        <dbReference type="ChEBI" id="CHEBI:15378"/>
        <dbReference type="ChEBI" id="CHEBI:16630"/>
        <dbReference type="ChEBI" id="CHEBI:36208"/>
        <dbReference type="ChEBI" id="CHEBI:57783"/>
        <dbReference type="ChEBI" id="CHEBI:58349"/>
        <dbReference type="EC" id="1.1.1.25"/>
    </reaction>
</comment>
<dbReference type="GO" id="GO:0019632">
    <property type="term" value="P:shikimate metabolic process"/>
    <property type="evidence" value="ECO:0007669"/>
    <property type="project" value="InterPro"/>
</dbReference>
<evidence type="ECO:0000256" key="10">
    <source>
        <dbReference type="HAMAP-Rule" id="MF_00222"/>
    </source>
</evidence>
<dbReference type="Gene3D" id="3.40.50.720">
    <property type="entry name" value="NAD(P)-binding Rossmann-like Domain"/>
    <property type="match status" value="1"/>
</dbReference>
<organism evidence="14 15">
    <name type="scientific">Halanaerobacter jeridensis</name>
    <dbReference type="NCBI Taxonomy" id="706427"/>
    <lineage>
        <taxon>Bacteria</taxon>
        <taxon>Bacillati</taxon>
        <taxon>Bacillota</taxon>
        <taxon>Clostridia</taxon>
        <taxon>Halanaerobiales</taxon>
        <taxon>Halobacteroidaceae</taxon>
        <taxon>Halanaerobacter</taxon>
    </lineage>
</organism>
<comment type="pathway">
    <text evidence="9">Aromatic compound metabolism; 3,4-dihydroxybenzoate biosynthesis; 3-dehydroquinate from D-quinate (NAD(+) route).</text>
</comment>
<feature type="binding site" evidence="10">
    <location>
        <position position="72"/>
    </location>
    <ligand>
        <name>shikimate</name>
        <dbReference type="ChEBI" id="CHEBI:36208"/>
    </ligand>
</feature>
<dbReference type="HAMAP" id="MF_00222">
    <property type="entry name" value="Shikimate_DH_AroE"/>
    <property type="match status" value="1"/>
</dbReference>
<evidence type="ECO:0000259" key="11">
    <source>
        <dbReference type="Pfam" id="PF01488"/>
    </source>
</evidence>
<feature type="binding site" evidence="10">
    <location>
        <position position="97"/>
    </location>
    <ligand>
        <name>shikimate</name>
        <dbReference type="ChEBI" id="CHEBI:36208"/>
    </ligand>
</feature>
<dbReference type="Pfam" id="PF01488">
    <property type="entry name" value="Shikimate_DH"/>
    <property type="match status" value="1"/>
</dbReference>
<dbReference type="InterPro" id="IPR036291">
    <property type="entry name" value="NAD(P)-bd_dom_sf"/>
</dbReference>
<dbReference type="InterPro" id="IPR006151">
    <property type="entry name" value="Shikm_DH/Glu-tRNA_Rdtase"/>
</dbReference>
<feature type="binding site" evidence="10">
    <location>
        <position position="262"/>
    </location>
    <ligand>
        <name>shikimate</name>
        <dbReference type="ChEBI" id="CHEBI:36208"/>
    </ligand>
</feature>
<feature type="active site" description="Proton acceptor" evidence="10">
    <location>
        <position position="76"/>
    </location>
</feature>
<dbReference type="GO" id="GO:0030266">
    <property type="term" value="F:quinate 3-dehydrogenase (NAD+) activity"/>
    <property type="evidence" value="ECO:0007669"/>
    <property type="project" value="UniProtKB-EC"/>
</dbReference>
<dbReference type="Proteomes" id="UP000774000">
    <property type="component" value="Unassembled WGS sequence"/>
</dbReference>
<sequence length="291" mass="31326">MQHLSDLNLAETKVTGLFGYPVEHSLSPAMHNDAFSELGLNHVYLPFSVEPNNLEQAVAGLRGLNITGVNVTIPHKQNVIPHLDKLSEEAELIGAVNTIFNDNGSLIGHNTDGRGFIRSLKEETDFKADGQKVLLVGAGGAARAIAFQLALEGISELLISDLDTAKAQSLSSEVEENVDIEVNTVKEEKVETIMDDVDLLVDATPVGMDPHVDVAPVVSAEVMHSDLIVYDVVYNPQETVLLEAAQQAGAEAVSGLGMLLYQGVIAFEIWTGEEAPVEVMRTALEEGIYED</sequence>
<dbReference type="InterPro" id="IPR013708">
    <property type="entry name" value="Shikimate_DH-bd_N"/>
</dbReference>
<dbReference type="GO" id="GO:0008652">
    <property type="term" value="P:amino acid biosynthetic process"/>
    <property type="evidence" value="ECO:0007669"/>
    <property type="project" value="UniProtKB-KW"/>
</dbReference>
<comment type="caution">
    <text evidence="10">Lacks conserved residue(s) required for the propagation of feature annotation.</text>
</comment>
<dbReference type="PANTHER" id="PTHR21089">
    <property type="entry name" value="SHIKIMATE DEHYDROGENASE"/>
    <property type="match status" value="1"/>
</dbReference>
<dbReference type="NCBIfam" id="TIGR00507">
    <property type="entry name" value="aroE"/>
    <property type="match status" value="1"/>
</dbReference>
<evidence type="ECO:0000313" key="15">
    <source>
        <dbReference type="Proteomes" id="UP000774000"/>
    </source>
</evidence>
<evidence type="ECO:0000256" key="2">
    <source>
        <dbReference type="ARBA" id="ARBA00022605"/>
    </source>
</evidence>
<comment type="subunit">
    <text evidence="10">Homodimer.</text>
</comment>
<proteinExistence type="inferred from homology"/>
<dbReference type="InterPro" id="IPR046346">
    <property type="entry name" value="Aminoacid_DH-like_N_sf"/>
</dbReference>
<evidence type="ECO:0000256" key="8">
    <source>
        <dbReference type="ARBA" id="ARBA00052329"/>
    </source>
</evidence>
<feature type="binding site" evidence="10">
    <location>
        <begin position="137"/>
        <end position="141"/>
    </location>
    <ligand>
        <name>NADP(+)</name>
        <dbReference type="ChEBI" id="CHEBI:58349"/>
    </ligand>
</feature>
<keyword evidence="3 10" id="KW-0521">NADP</keyword>
<dbReference type="GO" id="GO:0009423">
    <property type="term" value="P:chorismate biosynthetic process"/>
    <property type="evidence" value="ECO:0007669"/>
    <property type="project" value="UniProtKB-UniRule"/>
</dbReference>
<feature type="domain" description="SDH C-terminal" evidence="13">
    <location>
        <begin position="255"/>
        <end position="285"/>
    </location>
</feature>
<feature type="binding site" evidence="10">
    <location>
        <position position="255"/>
    </location>
    <ligand>
        <name>NADP(+)</name>
        <dbReference type="ChEBI" id="CHEBI:58349"/>
    </ligand>
</feature>
<keyword evidence="5 10" id="KW-0057">Aromatic amino acid biosynthesis</keyword>
<evidence type="ECO:0000256" key="1">
    <source>
        <dbReference type="ARBA" id="ARBA00004871"/>
    </source>
</evidence>
<reference evidence="14" key="1">
    <citation type="submission" date="2021-01" db="EMBL/GenBank/DDBJ databases">
        <title>Genomic Encyclopedia of Type Strains, Phase IV (KMG-IV): sequencing the most valuable type-strain genomes for metagenomic binning, comparative biology and taxonomic classification.</title>
        <authorList>
            <person name="Goeker M."/>
        </authorList>
    </citation>
    <scope>NUCLEOTIDE SEQUENCE</scope>
    <source>
        <strain evidence="14">DSM 23230</strain>
    </source>
</reference>
<gene>
    <name evidence="10" type="primary">aroE</name>
    <name evidence="14" type="ORF">JOC47_000023</name>
</gene>
<dbReference type="Pfam" id="PF08501">
    <property type="entry name" value="Shikimate_dh_N"/>
    <property type="match status" value="1"/>
</dbReference>
<feature type="binding site" evidence="10">
    <location>
        <begin position="25"/>
        <end position="27"/>
    </location>
    <ligand>
        <name>shikimate</name>
        <dbReference type="ChEBI" id="CHEBI:36208"/>
    </ligand>
</feature>
<evidence type="ECO:0000256" key="3">
    <source>
        <dbReference type="ARBA" id="ARBA00022857"/>
    </source>
</evidence>
<evidence type="ECO:0000256" key="4">
    <source>
        <dbReference type="ARBA" id="ARBA00023002"/>
    </source>
</evidence>
<comment type="similarity">
    <text evidence="10">Belongs to the shikimate dehydrogenase family.</text>
</comment>
<dbReference type="FunFam" id="3.40.50.10860:FF:000004">
    <property type="entry name" value="Quinate/shikimate dehydrogenase"/>
    <property type="match status" value="1"/>
</dbReference>
<feature type="binding site" evidence="10">
    <location>
        <position position="234"/>
    </location>
    <ligand>
        <name>shikimate</name>
        <dbReference type="ChEBI" id="CHEBI:36208"/>
    </ligand>
</feature>